<reference evidence="1 2" key="1">
    <citation type="submission" date="2017-11" db="EMBL/GenBank/DDBJ databases">
        <title>Sphingomonas oleivorans sp. nov., isolated from oil-contaminated soil.</title>
        <authorList>
            <person name="Wang L."/>
            <person name="Chen L."/>
        </authorList>
    </citation>
    <scope>NUCLEOTIDE SEQUENCE [LARGE SCALE GENOMIC DNA]</scope>
    <source>
        <strain evidence="1 2">K101</strain>
    </source>
</reference>
<comment type="caution">
    <text evidence="1">The sequence shown here is derived from an EMBL/GenBank/DDBJ whole genome shotgun (WGS) entry which is preliminary data.</text>
</comment>
<dbReference type="SUPFAM" id="SSF160104">
    <property type="entry name" value="Acetoacetate decarboxylase-like"/>
    <property type="match status" value="1"/>
</dbReference>
<dbReference type="InterPro" id="IPR023375">
    <property type="entry name" value="ADC_dom_sf"/>
</dbReference>
<name>A0A2T4HN40_9SPHN</name>
<evidence type="ECO:0000313" key="2">
    <source>
        <dbReference type="Proteomes" id="UP000241206"/>
    </source>
</evidence>
<dbReference type="InterPro" id="IPR010451">
    <property type="entry name" value="Acetoacetate_decarboxylase"/>
</dbReference>
<gene>
    <name evidence="1" type="ORF">CV103_18080</name>
</gene>
<accession>A0A2T4HN40</accession>
<dbReference type="EMBL" id="PHHF01000076">
    <property type="protein sequence ID" value="PTD17224.1"/>
    <property type="molecule type" value="Genomic_DNA"/>
</dbReference>
<evidence type="ECO:0000313" key="1">
    <source>
        <dbReference type="EMBL" id="PTD17224.1"/>
    </source>
</evidence>
<sequence>MAKLRFVQGSSGAPASASLNNTVRTVRATYETDAEIVRAMLPRPLVPAARPEVFLQFAHVAMHVTPETTVEIGALTLGLMCDYEGTPGGYVFHMAMEGESVVTSGRERFGEPKKIAETTFEKDGNHVRATCTRHGITYFEVDGTIGEDQGKPEPFEEYFYCYKGLPSISTPGEFDGDVFLTRLNWKRNYSLKRRFDGQIRFHESAYDPLVDVPIRRIVSLDYVEGATNTSGQLLRTVPSEFIAPFWVQRNDVPSNPGIDVPLIGSKAA</sequence>
<proteinExistence type="predicted"/>
<dbReference type="GO" id="GO:0016829">
    <property type="term" value="F:lyase activity"/>
    <property type="evidence" value="ECO:0007669"/>
    <property type="project" value="InterPro"/>
</dbReference>
<keyword evidence="2" id="KW-1185">Reference proteome</keyword>
<dbReference type="Proteomes" id="UP000241206">
    <property type="component" value="Unassembled WGS sequence"/>
</dbReference>
<organism evidence="1 2">
    <name type="scientific">Edaphosphingomonas fennica</name>
    <dbReference type="NCBI Taxonomy" id="114404"/>
    <lineage>
        <taxon>Bacteria</taxon>
        <taxon>Pseudomonadati</taxon>
        <taxon>Pseudomonadota</taxon>
        <taxon>Alphaproteobacteria</taxon>
        <taxon>Sphingomonadales</taxon>
        <taxon>Rhizorhabdaceae</taxon>
        <taxon>Edaphosphingomonas</taxon>
    </lineage>
</organism>
<dbReference type="Gene3D" id="2.40.400.10">
    <property type="entry name" value="Acetoacetate decarboxylase-like"/>
    <property type="match status" value="1"/>
</dbReference>
<protein>
    <submittedName>
        <fullName evidence="1">Transposase</fullName>
    </submittedName>
</protein>
<dbReference type="AlphaFoldDB" id="A0A2T4HN40"/>
<dbReference type="Pfam" id="PF06314">
    <property type="entry name" value="ADC"/>
    <property type="match status" value="1"/>
</dbReference>